<protein>
    <submittedName>
        <fullName evidence="1">Uncharacterized protein</fullName>
    </submittedName>
</protein>
<dbReference type="EMBL" id="GBXM01014795">
    <property type="protein sequence ID" value="JAH93782.1"/>
    <property type="molecule type" value="Transcribed_RNA"/>
</dbReference>
<reference evidence="1" key="2">
    <citation type="journal article" date="2015" name="Fish Shellfish Immunol.">
        <title>Early steps in the European eel (Anguilla anguilla)-Vibrio vulnificus interaction in the gills: Role of the RtxA13 toxin.</title>
        <authorList>
            <person name="Callol A."/>
            <person name="Pajuelo D."/>
            <person name="Ebbesson L."/>
            <person name="Teles M."/>
            <person name="MacKenzie S."/>
            <person name="Amaro C."/>
        </authorList>
    </citation>
    <scope>NUCLEOTIDE SEQUENCE</scope>
</reference>
<accession>A0A0E9WTU9</accession>
<dbReference type="AlphaFoldDB" id="A0A0E9WTU9"/>
<name>A0A0E9WTU9_ANGAN</name>
<organism evidence="1">
    <name type="scientific">Anguilla anguilla</name>
    <name type="common">European freshwater eel</name>
    <name type="synonym">Muraena anguilla</name>
    <dbReference type="NCBI Taxonomy" id="7936"/>
    <lineage>
        <taxon>Eukaryota</taxon>
        <taxon>Metazoa</taxon>
        <taxon>Chordata</taxon>
        <taxon>Craniata</taxon>
        <taxon>Vertebrata</taxon>
        <taxon>Euteleostomi</taxon>
        <taxon>Actinopterygii</taxon>
        <taxon>Neopterygii</taxon>
        <taxon>Teleostei</taxon>
        <taxon>Anguilliformes</taxon>
        <taxon>Anguillidae</taxon>
        <taxon>Anguilla</taxon>
    </lineage>
</organism>
<proteinExistence type="predicted"/>
<evidence type="ECO:0000313" key="1">
    <source>
        <dbReference type="EMBL" id="JAH93782.1"/>
    </source>
</evidence>
<reference evidence="1" key="1">
    <citation type="submission" date="2014-11" db="EMBL/GenBank/DDBJ databases">
        <authorList>
            <person name="Amaro Gonzalez C."/>
        </authorList>
    </citation>
    <scope>NUCLEOTIDE SEQUENCE</scope>
</reference>
<sequence length="34" mass="3872">MTNTKQTLMLVTIRLTSAKLNWANLKNKLDLLPS</sequence>